<dbReference type="VEuPathDB" id="AmoebaDB:EIN_498320"/>
<evidence type="ECO:0000313" key="3">
    <source>
        <dbReference type="EMBL" id="ELP94632.1"/>
    </source>
</evidence>
<keyword evidence="1" id="KW-0804">Transcription</keyword>
<dbReference type="Proteomes" id="UP000014680">
    <property type="component" value="Unassembled WGS sequence"/>
</dbReference>
<dbReference type="Pfam" id="PF08638">
    <property type="entry name" value="Med14"/>
    <property type="match status" value="1"/>
</dbReference>
<dbReference type="OrthoDB" id="26076at2759"/>
<dbReference type="AlphaFoldDB" id="A0A0A1UDI5"/>
<dbReference type="KEGG" id="eiv:EIN_498320"/>
<proteinExistence type="inferred from homology"/>
<organism evidence="3 4">
    <name type="scientific">Entamoeba invadens IP1</name>
    <dbReference type="NCBI Taxonomy" id="370355"/>
    <lineage>
        <taxon>Eukaryota</taxon>
        <taxon>Amoebozoa</taxon>
        <taxon>Evosea</taxon>
        <taxon>Archamoebae</taxon>
        <taxon>Mastigamoebida</taxon>
        <taxon>Entamoebidae</taxon>
        <taxon>Entamoeba</taxon>
    </lineage>
</organism>
<comment type="subunit">
    <text evidence="1">Component of the Mediator complex.</text>
</comment>
<dbReference type="OMA" id="CEMTNFM"/>
<comment type="similarity">
    <text evidence="1">Belongs to the Mediator complex subunit 14 family.</text>
</comment>
<accession>A0A0A1UDI5</accession>
<name>A0A0A1UDI5_ENTIV</name>
<keyword evidence="1" id="KW-0805">Transcription regulation</keyword>
<dbReference type="RefSeq" id="XP_004261403.1">
    <property type="nucleotide sequence ID" value="XM_004261355.1"/>
</dbReference>
<dbReference type="GO" id="GO:0016592">
    <property type="term" value="C:mediator complex"/>
    <property type="evidence" value="ECO:0007669"/>
    <property type="project" value="UniProtKB-UniRule"/>
</dbReference>
<evidence type="ECO:0000256" key="1">
    <source>
        <dbReference type="RuleBase" id="RU365082"/>
    </source>
</evidence>
<keyword evidence="1" id="KW-0539">Nucleus</keyword>
<keyword evidence="4" id="KW-1185">Reference proteome</keyword>
<protein>
    <recommendedName>
        <fullName evidence="1">Mediator of RNA polymerase II transcription subunit 14</fullName>
    </recommendedName>
    <alternativeName>
        <fullName evidence="1">Mediator complex subunit 14</fullName>
    </alternativeName>
</protein>
<sequence length="1052" mass="121470">MNVVGAPVVEFPLIRTVERTIGKVSENLRNWMNKKRQFEFVDLIFGFHQNFMRLLVMTRYLKFDHPYIKNVLVGSQVLLLNILYMNSLGQGLVDFSNNYSIFRALPYEIEAALSILLQGNFEKLPLKVQDIINFQNSLVDPRNNFNKITLFIRKYFYLHSNEYIFQSVDIILGMIVCKAKNFTVFLTLKNPNVVYEGGKVEFYVVSIYPNEEGINWKRMNTQPVDSFEFLLQEFNHYVNSLICSDLSDHNKIENGQNEKMEEEGKNMEEEDGWKEKLERMRAFLDKYVVFVHKHVLVNKTRSSVTMGLYPFMNSILSNSGNKIDVYYWGQTVEVLDQCPTSFRLLTRPKLVIQYTPSMHKIVITHEPEIGMELDSSETLFSLINKVSTRTVKIFQNNLLSFPLSYCKTPKVQVSLLTGKCRLFDIGLPPSLVLHFETMLAIAITHENVLKTTMEDFEKCKKLATIHNVAMVHSQFSKLKEPEVYYLKAQPGESLIRGFPLNFSLSEVASIYVGIENGQIVMKYMINSEERQSAECDENVLKSFDDLYDFFFSKFESMLLKAYQTTFKLFFTKYFKNLKGEHFNVIERANNSLLITHVNIPFIHSISIKVNAETVTLFLSRSGINLNIENSKNGVYSFSIPRKYVDDDINTLMGIYAPFLHVLLFSYLFNFNNGMSHNEAEYTNNSVTIAHTLRINFVSTNPEKISMKCEVLYPNTQSSVTEKIKKRITFSFISDSLTIPQFTEMKNAIRGLNSHVLEGVVNHPMTTQTSYTLDIYNFFIYTFSVAPEGATQINFNSFYRVVHHFNRKISFDYYPFIGPFTETIFKSLPLKKDAVDETHLELALNQFYRVAYLSLVSLFFSSSNCMADQNNTFKSGQYNVSAPLTLTNAQKVIQIEPILSINDNTTKVIVDYFNTKFSTPFKRVSNVALFVQDYINVVRQDSVKELSVLPSAFFDIPQTCGFVFDFQIRKHKPQTNLFEVCLTFTLSGDNRTKILLSYRGSAWFVMKVTPASNKFNSNFVEFLRGVLGKQDRNRVSDGLVKIIDVFKANYQKF</sequence>
<keyword evidence="1" id="KW-0010">Activator</keyword>
<reference evidence="3 4" key="1">
    <citation type="submission" date="2012-10" db="EMBL/GenBank/DDBJ databases">
        <authorList>
            <person name="Zafar N."/>
            <person name="Inman J."/>
            <person name="Hall N."/>
            <person name="Lorenzi H."/>
            <person name="Caler E."/>
        </authorList>
    </citation>
    <scope>NUCLEOTIDE SEQUENCE [LARGE SCALE GENOMIC DNA]</scope>
    <source>
        <strain evidence="3 4">IP1</strain>
    </source>
</reference>
<comment type="function">
    <text evidence="1">Component of the Mediator complex, a coactivator involved in the regulated transcription of nearly all RNA polymerase II-dependent genes. Mediator functions as a bridge to convey information from gene-specific regulatory proteins to the basal RNA polymerase II transcription machinery. Mediator is recruited to promoters by direct interactions with regulatory proteins and serves as a scaffold for the assembly of a functional preinitiation complex with RNA polymerase II and the general transcription factors.</text>
</comment>
<evidence type="ECO:0000313" key="4">
    <source>
        <dbReference type="Proteomes" id="UP000014680"/>
    </source>
</evidence>
<gene>
    <name evidence="3" type="ORF">EIN_498320</name>
</gene>
<evidence type="ECO:0000259" key="2">
    <source>
        <dbReference type="Pfam" id="PF08638"/>
    </source>
</evidence>
<dbReference type="EMBL" id="KB206184">
    <property type="protein sequence ID" value="ELP94632.1"/>
    <property type="molecule type" value="Genomic_DNA"/>
</dbReference>
<dbReference type="GeneID" id="14893654"/>
<feature type="domain" description="Mediator complex subunit MED14 N-terminal" evidence="2">
    <location>
        <begin position="21"/>
        <end position="189"/>
    </location>
</feature>
<comment type="subcellular location">
    <subcellularLocation>
        <location evidence="1">Nucleus</location>
    </subcellularLocation>
</comment>
<dbReference type="InterPro" id="IPR055122">
    <property type="entry name" value="Med14_N"/>
</dbReference>
<dbReference type="GO" id="GO:0003712">
    <property type="term" value="F:transcription coregulator activity"/>
    <property type="evidence" value="ECO:0007669"/>
    <property type="project" value="UniProtKB-UniRule"/>
</dbReference>